<dbReference type="Proteomes" id="UP000785679">
    <property type="component" value="Unassembled WGS sequence"/>
</dbReference>
<gene>
    <name evidence="1" type="ORF">FGO68_gene15994</name>
</gene>
<accession>A0A8J8P4D3</accession>
<organism evidence="1 2">
    <name type="scientific">Halteria grandinella</name>
    <dbReference type="NCBI Taxonomy" id="5974"/>
    <lineage>
        <taxon>Eukaryota</taxon>
        <taxon>Sar</taxon>
        <taxon>Alveolata</taxon>
        <taxon>Ciliophora</taxon>
        <taxon>Intramacronucleata</taxon>
        <taxon>Spirotrichea</taxon>
        <taxon>Stichotrichia</taxon>
        <taxon>Sporadotrichida</taxon>
        <taxon>Halteriidae</taxon>
        <taxon>Halteria</taxon>
    </lineage>
</organism>
<reference evidence="1" key="1">
    <citation type="submission" date="2019-06" db="EMBL/GenBank/DDBJ databases">
        <authorList>
            <person name="Zheng W."/>
        </authorList>
    </citation>
    <scope>NUCLEOTIDE SEQUENCE</scope>
    <source>
        <strain evidence="1">QDHG01</strain>
    </source>
</reference>
<name>A0A8J8P4D3_HALGN</name>
<dbReference type="AlphaFoldDB" id="A0A8J8P4D3"/>
<keyword evidence="2" id="KW-1185">Reference proteome</keyword>
<evidence type="ECO:0000313" key="1">
    <source>
        <dbReference type="EMBL" id="TNV87038.1"/>
    </source>
</evidence>
<dbReference type="EMBL" id="RRYP01000660">
    <property type="protein sequence ID" value="TNV87038.1"/>
    <property type="molecule type" value="Genomic_DNA"/>
</dbReference>
<evidence type="ECO:0000313" key="2">
    <source>
        <dbReference type="Proteomes" id="UP000785679"/>
    </source>
</evidence>
<sequence>MNRKENELRDYQQFRQHLKSPQRDGAATSQRLYKGMLCGNEKVLPNLIAKLLNGQGCLQFCAQEWSPNQRVVEADTRTESTWDESADSSLVKVRTTGRQPSLFSNTSLVGELSLLVGTPHYFESTECLRGCLDCVQSLQRTMEMAQIAQVWECVVKSWGLQLSI</sequence>
<protein>
    <submittedName>
        <fullName evidence="1">Uncharacterized protein</fullName>
    </submittedName>
</protein>
<proteinExistence type="predicted"/>
<comment type="caution">
    <text evidence="1">The sequence shown here is derived from an EMBL/GenBank/DDBJ whole genome shotgun (WGS) entry which is preliminary data.</text>
</comment>